<dbReference type="EMBL" id="OV725079">
    <property type="protein sequence ID" value="CAH1397468.1"/>
    <property type="molecule type" value="Genomic_DNA"/>
</dbReference>
<reference evidence="1" key="1">
    <citation type="submission" date="2022-01" db="EMBL/GenBank/DDBJ databases">
        <authorList>
            <person name="King R."/>
        </authorList>
    </citation>
    <scope>NUCLEOTIDE SEQUENCE</scope>
</reference>
<evidence type="ECO:0000313" key="1">
    <source>
        <dbReference type="EMBL" id="CAH1397468.1"/>
    </source>
</evidence>
<keyword evidence="2" id="KW-1185">Reference proteome</keyword>
<organism evidence="1 2">
    <name type="scientific">Nezara viridula</name>
    <name type="common">Southern green stink bug</name>
    <name type="synonym">Cimex viridulus</name>
    <dbReference type="NCBI Taxonomy" id="85310"/>
    <lineage>
        <taxon>Eukaryota</taxon>
        <taxon>Metazoa</taxon>
        <taxon>Ecdysozoa</taxon>
        <taxon>Arthropoda</taxon>
        <taxon>Hexapoda</taxon>
        <taxon>Insecta</taxon>
        <taxon>Pterygota</taxon>
        <taxon>Neoptera</taxon>
        <taxon>Paraneoptera</taxon>
        <taxon>Hemiptera</taxon>
        <taxon>Heteroptera</taxon>
        <taxon>Panheteroptera</taxon>
        <taxon>Pentatomomorpha</taxon>
        <taxon>Pentatomoidea</taxon>
        <taxon>Pentatomidae</taxon>
        <taxon>Pentatominae</taxon>
        <taxon>Nezara</taxon>
    </lineage>
</organism>
<proteinExistence type="predicted"/>
<accession>A0A9P0H8E7</accession>
<gene>
    <name evidence="1" type="ORF">NEZAVI_LOCUS7289</name>
</gene>
<sequence>MRKILLTVRSLTRCHPLHSIDNIHRGAAEGRISRLHLEETELAGFRSSSQGQVNSAVAAKEHSIVHLRGPQEALISTILSALVRTGEDGMPQSTP</sequence>
<protein>
    <submittedName>
        <fullName evidence="1">Uncharacterized protein</fullName>
    </submittedName>
</protein>
<dbReference type="Proteomes" id="UP001152798">
    <property type="component" value="Chromosome 3"/>
</dbReference>
<name>A0A9P0H8E7_NEZVI</name>
<evidence type="ECO:0000313" key="2">
    <source>
        <dbReference type="Proteomes" id="UP001152798"/>
    </source>
</evidence>
<dbReference type="AlphaFoldDB" id="A0A9P0H8E7"/>